<evidence type="ECO:0000313" key="2">
    <source>
        <dbReference type="EMBL" id="MBN8662479.1"/>
    </source>
</evidence>
<protein>
    <recommendedName>
        <fullName evidence="4">Tetratricopeptide repeat protein</fullName>
    </recommendedName>
</protein>
<feature type="compositionally biased region" description="Basic and acidic residues" evidence="1">
    <location>
        <begin position="103"/>
        <end position="127"/>
    </location>
</feature>
<evidence type="ECO:0000256" key="1">
    <source>
        <dbReference type="SAM" id="MobiDB-lite"/>
    </source>
</evidence>
<evidence type="ECO:0008006" key="4">
    <source>
        <dbReference type="Google" id="ProtNLM"/>
    </source>
</evidence>
<sequence length="223" mass="24586">MRDLRDLEDLEEEIKNSNQQNASVSALAPVGRNRLAAAAASLVVCAYAVGMVLPVDQLWLETYVQASLYPAALAQRAKEDGPHPAPPVVPSDKTATPGAPNKSKAEKDKKSGQDKKTEPAKIDKAASERLFKEAMDERKKEHYPTSTQKLQEALAADPTNEKVKKEIAFNYFKLGMNIQGFTDVKINFIKKAIEYDPSKQEYKDTLKKLSAANETANPKPSNK</sequence>
<feature type="region of interest" description="Disordered" evidence="1">
    <location>
        <begin position="77"/>
        <end position="127"/>
    </location>
</feature>
<dbReference type="EMBL" id="JAFLCK010000040">
    <property type="protein sequence ID" value="MBN8662479.1"/>
    <property type="molecule type" value="Genomic_DNA"/>
</dbReference>
<organism evidence="2 3">
    <name type="scientific">Candidatus Obscuribacter phosphatis</name>
    <dbReference type="NCBI Taxonomy" id="1906157"/>
    <lineage>
        <taxon>Bacteria</taxon>
        <taxon>Bacillati</taxon>
        <taxon>Candidatus Melainabacteria</taxon>
        <taxon>Candidatus Obscuribacterales</taxon>
        <taxon>Candidatus Obscuribacteraceae</taxon>
        <taxon>Candidatus Obscuribacter</taxon>
    </lineage>
</organism>
<dbReference type="Gene3D" id="1.25.40.10">
    <property type="entry name" value="Tetratricopeptide repeat domain"/>
    <property type="match status" value="1"/>
</dbReference>
<evidence type="ECO:0000313" key="3">
    <source>
        <dbReference type="Proteomes" id="UP000664277"/>
    </source>
</evidence>
<reference evidence="2" key="1">
    <citation type="submission" date="2021-02" db="EMBL/GenBank/DDBJ databases">
        <title>Genome-Resolved Metagenomics of a Microbial Community Performing Photosynthetic Biological Nutrient Removal.</title>
        <authorList>
            <person name="Mcdaniel E.A."/>
        </authorList>
    </citation>
    <scope>NUCLEOTIDE SEQUENCE</scope>
    <source>
        <strain evidence="2">UWPOB_OBS1</strain>
    </source>
</reference>
<dbReference type="AlphaFoldDB" id="A0A8J7P9X2"/>
<gene>
    <name evidence="2" type="ORF">J0M35_19070</name>
</gene>
<comment type="caution">
    <text evidence="2">The sequence shown here is derived from an EMBL/GenBank/DDBJ whole genome shotgun (WGS) entry which is preliminary data.</text>
</comment>
<dbReference type="InterPro" id="IPR011990">
    <property type="entry name" value="TPR-like_helical_dom_sf"/>
</dbReference>
<accession>A0A8J7P9X2</accession>
<proteinExistence type="predicted"/>
<name>A0A8J7P9X2_9BACT</name>
<dbReference type="Proteomes" id="UP000664277">
    <property type="component" value="Unassembled WGS sequence"/>
</dbReference>